<evidence type="ECO:0000313" key="2">
    <source>
        <dbReference type="EMBL" id="MBO8458034.1"/>
    </source>
</evidence>
<dbReference type="InterPro" id="IPR011990">
    <property type="entry name" value="TPR-like_helical_dom_sf"/>
</dbReference>
<dbReference type="AlphaFoldDB" id="A0A9D9HQJ3"/>
<protein>
    <submittedName>
        <fullName evidence="2">Tetratricopeptide repeat protein</fullName>
    </submittedName>
</protein>
<evidence type="ECO:0000313" key="3">
    <source>
        <dbReference type="Proteomes" id="UP000823638"/>
    </source>
</evidence>
<reference evidence="2" key="1">
    <citation type="submission" date="2020-10" db="EMBL/GenBank/DDBJ databases">
        <authorList>
            <person name="Gilroy R."/>
        </authorList>
    </citation>
    <scope>NUCLEOTIDE SEQUENCE</scope>
    <source>
        <strain evidence="2">10532</strain>
    </source>
</reference>
<dbReference type="EMBL" id="JADIMM010000085">
    <property type="protein sequence ID" value="MBO8458034.1"/>
    <property type="molecule type" value="Genomic_DNA"/>
</dbReference>
<accession>A0A9D9HQJ3</accession>
<gene>
    <name evidence="2" type="ORF">IAA81_07385</name>
</gene>
<dbReference type="Gene3D" id="1.25.40.10">
    <property type="entry name" value="Tetratricopeptide repeat domain"/>
    <property type="match status" value="1"/>
</dbReference>
<keyword evidence="1" id="KW-1133">Transmembrane helix</keyword>
<reference evidence="2" key="2">
    <citation type="journal article" date="2021" name="PeerJ">
        <title>Extensive microbial diversity within the chicken gut microbiome revealed by metagenomics and culture.</title>
        <authorList>
            <person name="Gilroy R."/>
            <person name="Ravi A."/>
            <person name="Getino M."/>
            <person name="Pursley I."/>
            <person name="Horton D.L."/>
            <person name="Alikhan N.F."/>
            <person name="Baker D."/>
            <person name="Gharbi K."/>
            <person name="Hall N."/>
            <person name="Watson M."/>
            <person name="Adriaenssens E.M."/>
            <person name="Foster-Nyarko E."/>
            <person name="Jarju S."/>
            <person name="Secka A."/>
            <person name="Antonio M."/>
            <person name="Oren A."/>
            <person name="Chaudhuri R.R."/>
            <person name="La Ragione R."/>
            <person name="Hildebrand F."/>
            <person name="Pallen M.J."/>
        </authorList>
    </citation>
    <scope>NUCLEOTIDE SEQUENCE</scope>
    <source>
        <strain evidence="2">10532</strain>
    </source>
</reference>
<organism evidence="2 3">
    <name type="scientific">Candidatus Gallitreponema excrementavium</name>
    <dbReference type="NCBI Taxonomy" id="2840840"/>
    <lineage>
        <taxon>Bacteria</taxon>
        <taxon>Pseudomonadati</taxon>
        <taxon>Spirochaetota</taxon>
        <taxon>Spirochaetia</taxon>
        <taxon>Spirochaetales</taxon>
        <taxon>Candidatus Gallitreponema</taxon>
    </lineage>
</organism>
<dbReference type="Proteomes" id="UP000823638">
    <property type="component" value="Unassembled WGS sequence"/>
</dbReference>
<name>A0A9D9HQJ3_9SPIR</name>
<dbReference type="SUPFAM" id="SSF48452">
    <property type="entry name" value="TPR-like"/>
    <property type="match status" value="1"/>
</dbReference>
<keyword evidence="1" id="KW-0472">Membrane</keyword>
<evidence type="ECO:0000256" key="1">
    <source>
        <dbReference type="SAM" id="Phobius"/>
    </source>
</evidence>
<dbReference type="SMART" id="SM00028">
    <property type="entry name" value="TPR"/>
    <property type="match status" value="3"/>
</dbReference>
<comment type="caution">
    <text evidence="2">The sequence shown here is derived from an EMBL/GenBank/DDBJ whole genome shotgun (WGS) entry which is preliminary data.</text>
</comment>
<keyword evidence="1" id="KW-0812">Transmembrane</keyword>
<feature type="transmembrane region" description="Helical" evidence="1">
    <location>
        <begin position="23"/>
        <end position="42"/>
    </location>
</feature>
<dbReference type="InterPro" id="IPR019734">
    <property type="entry name" value="TPR_rpt"/>
</dbReference>
<sequence length="222" mass="24901">MNSDKEKLSFNDRLVNFLTNNRIIFLVVFIVLVLAFVGYIITTTMLHNSNEKTYENLNKIITEYSLLPEEDKNSDDELDRVFGELENLAGSALGFSKVKVFQSAGELAVDNEDWERALDYYTSAIKKCGNNYLKPVLYMARGAVLEEIGDSDSALLDYLAAAETVDFPFVGQAYLNAGAVEEVRGNSETARVYYNKVIENSPYTTLSSLTQSRLIILDIEAE</sequence>
<proteinExistence type="predicted"/>